<accession>A0A0A9DCT7</accession>
<evidence type="ECO:0000313" key="1">
    <source>
        <dbReference type="EMBL" id="JAD83475.1"/>
    </source>
</evidence>
<dbReference type="AlphaFoldDB" id="A0A0A9DCT7"/>
<name>A0A0A9DCT7_ARUDO</name>
<protein>
    <submittedName>
        <fullName evidence="1">Uncharacterized protein</fullName>
    </submittedName>
</protein>
<organism evidence="1">
    <name type="scientific">Arundo donax</name>
    <name type="common">Giant reed</name>
    <name type="synonym">Donax arundinaceus</name>
    <dbReference type="NCBI Taxonomy" id="35708"/>
    <lineage>
        <taxon>Eukaryota</taxon>
        <taxon>Viridiplantae</taxon>
        <taxon>Streptophyta</taxon>
        <taxon>Embryophyta</taxon>
        <taxon>Tracheophyta</taxon>
        <taxon>Spermatophyta</taxon>
        <taxon>Magnoliopsida</taxon>
        <taxon>Liliopsida</taxon>
        <taxon>Poales</taxon>
        <taxon>Poaceae</taxon>
        <taxon>PACMAD clade</taxon>
        <taxon>Arundinoideae</taxon>
        <taxon>Arundineae</taxon>
        <taxon>Arundo</taxon>
    </lineage>
</organism>
<reference evidence="1" key="1">
    <citation type="submission" date="2014-09" db="EMBL/GenBank/DDBJ databases">
        <authorList>
            <person name="Magalhaes I.L.F."/>
            <person name="Oliveira U."/>
            <person name="Santos F.R."/>
            <person name="Vidigal T.H.D.A."/>
            <person name="Brescovit A.D."/>
            <person name="Santos A.J."/>
        </authorList>
    </citation>
    <scope>NUCLEOTIDE SEQUENCE</scope>
    <source>
        <tissue evidence="1">Shoot tissue taken approximately 20 cm above the soil surface</tissue>
    </source>
</reference>
<proteinExistence type="predicted"/>
<reference evidence="1" key="2">
    <citation type="journal article" date="2015" name="Data Brief">
        <title>Shoot transcriptome of the giant reed, Arundo donax.</title>
        <authorList>
            <person name="Barrero R.A."/>
            <person name="Guerrero F.D."/>
            <person name="Moolhuijzen P."/>
            <person name="Goolsby J.A."/>
            <person name="Tidwell J."/>
            <person name="Bellgard S.E."/>
            <person name="Bellgard M.I."/>
        </authorList>
    </citation>
    <scope>NUCLEOTIDE SEQUENCE</scope>
    <source>
        <tissue evidence="1">Shoot tissue taken approximately 20 cm above the soil surface</tissue>
    </source>
</reference>
<sequence length="85" mass="8778">MGWADGCAGGVGGGGAQRTYEQAWEEEGGRRHCVGAFEEAGGAKCVAVGWVGGVRGGWYEFQAGGAGRGWRDWWWAEAGGIGGGR</sequence>
<dbReference type="EMBL" id="GBRH01214420">
    <property type="protein sequence ID" value="JAD83475.1"/>
    <property type="molecule type" value="Transcribed_RNA"/>
</dbReference>